<feature type="transmembrane region" description="Helical" evidence="10">
    <location>
        <begin position="1346"/>
        <end position="1371"/>
    </location>
</feature>
<evidence type="ECO:0000256" key="5">
    <source>
        <dbReference type="ARBA" id="ARBA00022741"/>
    </source>
</evidence>
<keyword evidence="5" id="KW-0547">Nucleotide-binding</keyword>
<sequence length="1540" mass="168602">METAATLELSESERRESFVTAVKPRLEALAVTDKPASYTQRNVEVEAVTSTSATPPSPSGSAASASSAPLPATANTDASKPAAPSIVVSPAPAAAAAAAAPLGTLDQVGARHATAAGSQVSAASTNSRQDLLVQARLDPTRSSATDPQRALYPNDVRRLTKTGKGIKRESDMNIELQAISETAEVARASTTSALAEIVSDPHHPEFDLQDYWIHFVERFFPGRMLGAFIEFRDLGFSAQVRAPVGGAAAAAAAMEAGDNHRHVPHASTLATAVLEMLHLRKRPTTQKLQVLQGVNGFVEPGDLTLIIGGPSSGKSTLLKALAGRLNSGTISGSVLVNGELVTDTENYNRICGYIPQNDVHIPTLTVGETLKFAAELQLPEDMPAEDKLIHVRAILKLLGLEHTENTLVGNPLIRGVSGGEKKRVTIAVEMLKTPNVLLLDEPTTGLDSAAAYKVLSHVRKIADVGFPAMAALLQPSKELFELFNRVLVISNGRVVYFGDRQEVLPYFASLGFVCPPEMNPADFLAQVTDHPEKFVAPETSSKYTTDFFIDSFIKSEVNAALGRKLWKGVSPRSAPRAAEADDFPKYPSRFARQFVLNFARSWRINLRDPTSLNVRIFRGFLMGFITATLFMNLGDNQNDAATKLGTLVSICAFFGLGAAARIPLYLGEREVYLVQRKAKYFQPLAYLIAVTLAEMPFVLLEVIPFTFIVYWSVGLRNTAGAFFYLFFLCVGMGLWGNSYCRAATTIAPSFAIANAIVPSSTAILFLFCGYMLPATSFPVGWKWMYHLSPLTYAYSGLALNEFNDVALRCDPNELVPHPGDPRLALPFDQGGFNNTRVCPYNTGNEYISVYGIPQESSWLAWNMLIIYFYYLFFVAVSYICLKVIRFDAAFNPHVDDEASRNARRTLIVKKAIERLQSSASGIALKPVQAETAAGSAQQPAYLEFKNLSYSVQTDKGEKPLLTNVNGYVKPGTLVALMGPSGAGKTTLLDVLADRKTGGVVTGEILINNAPRNEFFKRMSGYCEQQDVHLARTTVREAIAFSAMCRLPQEMSHAEKMRRVESVIYELDLEEIGNDLVGSLATGGLSPEQRKRLTIAVELVTDPPLLFLDEPTSGLDAYGAALVMNKIAEIARSGKSVICTIHQPSAEIFSKFDHLLLLKAGGRQVFFGPVGENHSNLLGYIKKHFGLTFNHDRNPADWVLDTVCAQKDFDGPALWDASPESAQVLQTLRTGVTPPGVTAPHFDRPGYSTTYSTQMNQVWRRTFTSLWRNTSLVLVRFAVCLVVGLILGTMYWQQDSSQLAASNRIAVIFFSVVFISFSSKSAIGEVMDIRPVFFREKASGTYHPGTLALSMVLVELPFIAVYCFTFAIPMYFIAGLRSGADHFFFFMLVFYVTGLTANAFMSTVAVFSPNAAVANALAPLILTFGFLFSGFFITYENIPQGWIWMYYISYFAYPLLSLSVNELQGVPFNCNNLQGAIVVHNPYNVSESTVFCPISNGDDVLARFGIDPDNRWPYFGGICGFYLGFTILFMLGMRYYSSLKR</sequence>
<evidence type="ECO:0000256" key="6">
    <source>
        <dbReference type="ARBA" id="ARBA00022840"/>
    </source>
</evidence>
<dbReference type="PANTHER" id="PTHR19241">
    <property type="entry name" value="ATP-BINDING CASSETTE TRANSPORTER"/>
    <property type="match status" value="1"/>
</dbReference>
<dbReference type="InterPro" id="IPR034003">
    <property type="entry name" value="ABCG_PDR_2"/>
</dbReference>
<feature type="transmembrane region" description="Helical" evidence="10">
    <location>
        <begin position="858"/>
        <end position="881"/>
    </location>
</feature>
<feature type="compositionally biased region" description="Low complexity" evidence="9">
    <location>
        <begin position="47"/>
        <end position="83"/>
    </location>
</feature>
<keyword evidence="8 10" id="KW-0472">Membrane</keyword>
<dbReference type="SMART" id="SM00382">
    <property type="entry name" value="AAA"/>
    <property type="match status" value="2"/>
</dbReference>
<evidence type="ECO:0000313" key="13">
    <source>
        <dbReference type="Proteomes" id="UP000008743"/>
    </source>
</evidence>
<feature type="transmembrane region" description="Helical" evidence="10">
    <location>
        <begin position="719"/>
        <end position="738"/>
    </location>
</feature>
<proteinExistence type="inferred from homology"/>
<feature type="transmembrane region" description="Helical" evidence="10">
    <location>
        <begin position="750"/>
        <end position="772"/>
    </location>
</feature>
<evidence type="ECO:0000256" key="3">
    <source>
        <dbReference type="ARBA" id="ARBA00022448"/>
    </source>
</evidence>
<protein>
    <submittedName>
        <fullName evidence="12">ABC transporter</fullName>
    </submittedName>
</protein>
<evidence type="ECO:0000256" key="8">
    <source>
        <dbReference type="ARBA" id="ARBA00023136"/>
    </source>
</evidence>
<comment type="similarity">
    <text evidence="2">Belongs to the ABC transporter superfamily. ABCG family. PDR (TC 3.A.1.205) subfamily.</text>
</comment>
<comment type="subcellular location">
    <subcellularLocation>
        <location evidence="1">Membrane</location>
        <topology evidence="1">Multi-pass membrane protein</topology>
    </subcellularLocation>
</comment>
<dbReference type="PROSITE" id="PS00211">
    <property type="entry name" value="ABC_TRANSPORTER_1"/>
    <property type="match status" value="1"/>
</dbReference>
<dbReference type="Pfam" id="PF00005">
    <property type="entry name" value="ABC_tran"/>
    <property type="match status" value="2"/>
</dbReference>
<dbReference type="InterPro" id="IPR003439">
    <property type="entry name" value="ABC_transporter-like_ATP-bd"/>
</dbReference>
<feature type="transmembrane region" description="Helical" evidence="10">
    <location>
        <begin position="1304"/>
        <end position="1325"/>
    </location>
</feature>
<dbReference type="OMA" id="QYWSDQS"/>
<feature type="transmembrane region" description="Helical" evidence="10">
    <location>
        <begin position="1272"/>
        <end position="1292"/>
    </location>
</feature>
<evidence type="ECO:0000256" key="10">
    <source>
        <dbReference type="SAM" id="Phobius"/>
    </source>
</evidence>
<dbReference type="InterPro" id="IPR027417">
    <property type="entry name" value="P-loop_NTPase"/>
</dbReference>
<feature type="transmembrane region" description="Helical" evidence="10">
    <location>
        <begin position="1513"/>
        <end position="1535"/>
    </location>
</feature>
<dbReference type="Pfam" id="PF19055">
    <property type="entry name" value="ABC2_membrane_7"/>
    <property type="match status" value="1"/>
</dbReference>
<evidence type="ECO:0000313" key="12">
    <source>
        <dbReference type="EMBL" id="KJE89713.1"/>
    </source>
</evidence>
<evidence type="ECO:0000259" key="11">
    <source>
        <dbReference type="PROSITE" id="PS50893"/>
    </source>
</evidence>
<dbReference type="GO" id="GO:0016020">
    <property type="term" value="C:membrane"/>
    <property type="evidence" value="ECO:0007669"/>
    <property type="project" value="UniProtKB-SubCell"/>
</dbReference>
<dbReference type="STRING" id="595528.A0A0D2WJU5"/>
<organism evidence="12 13">
    <name type="scientific">Capsaspora owczarzaki (strain ATCC 30864)</name>
    <dbReference type="NCBI Taxonomy" id="595528"/>
    <lineage>
        <taxon>Eukaryota</taxon>
        <taxon>Filasterea</taxon>
        <taxon>Capsaspora</taxon>
    </lineage>
</organism>
<dbReference type="RefSeq" id="XP_004366015.1">
    <property type="nucleotide sequence ID" value="XM_004365958.2"/>
</dbReference>
<keyword evidence="3" id="KW-0813">Transport</keyword>
<dbReference type="Gene3D" id="3.40.50.300">
    <property type="entry name" value="P-loop containing nucleotide triphosphate hydrolases"/>
    <property type="match status" value="2"/>
</dbReference>
<dbReference type="CDD" id="cd03232">
    <property type="entry name" value="ABCG_PDR_domain2"/>
    <property type="match status" value="1"/>
</dbReference>
<keyword evidence="7 10" id="KW-1133">Transmembrane helix</keyword>
<dbReference type="GO" id="GO:0016887">
    <property type="term" value="F:ATP hydrolysis activity"/>
    <property type="evidence" value="ECO:0007669"/>
    <property type="project" value="InterPro"/>
</dbReference>
<keyword evidence="13" id="KW-1185">Reference proteome</keyword>
<dbReference type="GO" id="GO:0005524">
    <property type="term" value="F:ATP binding"/>
    <property type="evidence" value="ECO:0007669"/>
    <property type="project" value="UniProtKB-KW"/>
</dbReference>
<evidence type="ECO:0000256" key="2">
    <source>
        <dbReference type="ARBA" id="ARBA00006012"/>
    </source>
</evidence>
<gene>
    <name evidence="12" type="ORF">CAOG_001144</name>
</gene>
<feature type="transmembrane region" description="Helical" evidence="10">
    <location>
        <begin position="684"/>
        <end position="713"/>
    </location>
</feature>
<feature type="transmembrane region" description="Helical" evidence="10">
    <location>
        <begin position="1413"/>
        <end position="1434"/>
    </location>
</feature>
<dbReference type="GO" id="GO:0140359">
    <property type="term" value="F:ABC-type transporter activity"/>
    <property type="evidence" value="ECO:0007669"/>
    <property type="project" value="InterPro"/>
</dbReference>
<evidence type="ECO:0000256" key="7">
    <source>
        <dbReference type="ARBA" id="ARBA00022989"/>
    </source>
</evidence>
<dbReference type="eggNOG" id="KOG0065">
    <property type="taxonomic scope" value="Eukaryota"/>
</dbReference>
<dbReference type="InterPro" id="IPR003593">
    <property type="entry name" value="AAA+_ATPase"/>
</dbReference>
<dbReference type="EMBL" id="KE346360">
    <property type="protein sequence ID" value="KJE89713.1"/>
    <property type="molecule type" value="Genomic_DNA"/>
</dbReference>
<evidence type="ECO:0000256" key="9">
    <source>
        <dbReference type="SAM" id="MobiDB-lite"/>
    </source>
</evidence>
<feature type="region of interest" description="Disordered" evidence="9">
    <location>
        <begin position="46"/>
        <end position="83"/>
    </location>
</feature>
<keyword evidence="6" id="KW-0067">ATP-binding</keyword>
<dbReference type="Pfam" id="PF01061">
    <property type="entry name" value="ABC2_membrane"/>
    <property type="match status" value="2"/>
</dbReference>
<dbReference type="PhylomeDB" id="A0A0D2WJU5"/>
<feature type="transmembrane region" description="Helical" evidence="10">
    <location>
        <begin position="1383"/>
        <end position="1406"/>
    </location>
</feature>
<reference evidence="13" key="1">
    <citation type="submission" date="2011-02" db="EMBL/GenBank/DDBJ databases">
        <title>The Genome Sequence of Capsaspora owczarzaki ATCC 30864.</title>
        <authorList>
            <person name="Russ C."/>
            <person name="Cuomo C."/>
            <person name="Burger G."/>
            <person name="Gray M.W."/>
            <person name="Holland P.W.H."/>
            <person name="King N."/>
            <person name="Lang F.B.F."/>
            <person name="Roger A.J."/>
            <person name="Ruiz-Trillo I."/>
            <person name="Young S.K."/>
            <person name="Zeng Q."/>
            <person name="Gargeya S."/>
            <person name="Alvarado L."/>
            <person name="Berlin A."/>
            <person name="Chapman S.B."/>
            <person name="Chen Z."/>
            <person name="Freedman E."/>
            <person name="Gellesch M."/>
            <person name="Goldberg J."/>
            <person name="Griggs A."/>
            <person name="Gujja S."/>
            <person name="Heilman E."/>
            <person name="Heiman D."/>
            <person name="Howarth C."/>
            <person name="Mehta T."/>
            <person name="Neiman D."/>
            <person name="Pearson M."/>
            <person name="Roberts A."/>
            <person name="Saif S."/>
            <person name="Shea T."/>
            <person name="Shenoy N."/>
            <person name="Sisk P."/>
            <person name="Stolte C."/>
            <person name="Sykes S."/>
            <person name="White J."/>
            <person name="Yandava C."/>
            <person name="Haas B."/>
            <person name="Nusbaum C."/>
            <person name="Birren B."/>
        </authorList>
    </citation>
    <scope>NUCLEOTIDE SEQUENCE</scope>
    <source>
        <strain evidence="13">ATCC 30864</strain>
    </source>
</reference>
<accession>A0A0D2WJU5</accession>
<dbReference type="InParanoid" id="A0A0D2WJU5"/>
<dbReference type="Proteomes" id="UP000008743">
    <property type="component" value="Unassembled WGS sequence"/>
</dbReference>
<dbReference type="OrthoDB" id="66620at2759"/>
<name>A0A0D2WJU5_CAPO3</name>
<dbReference type="PROSITE" id="PS50893">
    <property type="entry name" value="ABC_TRANSPORTER_2"/>
    <property type="match status" value="2"/>
</dbReference>
<feature type="domain" description="ABC transporter" evidence="11">
    <location>
        <begin position="274"/>
        <end position="516"/>
    </location>
</feature>
<dbReference type="InterPro" id="IPR043926">
    <property type="entry name" value="ABCG_dom"/>
</dbReference>
<evidence type="ECO:0000256" key="1">
    <source>
        <dbReference type="ARBA" id="ARBA00004141"/>
    </source>
</evidence>
<dbReference type="InterPro" id="IPR017871">
    <property type="entry name" value="ABC_transporter-like_CS"/>
</dbReference>
<dbReference type="FunCoup" id="A0A0D2WJU5">
    <property type="interactions" value="83"/>
</dbReference>
<keyword evidence="4 10" id="KW-0812">Transmembrane</keyword>
<dbReference type="SUPFAM" id="SSF52540">
    <property type="entry name" value="P-loop containing nucleoside triphosphate hydrolases"/>
    <property type="match status" value="2"/>
</dbReference>
<feature type="transmembrane region" description="Helical" evidence="10">
    <location>
        <begin position="646"/>
        <end position="664"/>
    </location>
</feature>
<feature type="domain" description="ABC transporter" evidence="11">
    <location>
        <begin position="942"/>
        <end position="1184"/>
    </location>
</feature>
<evidence type="ECO:0000256" key="4">
    <source>
        <dbReference type="ARBA" id="ARBA00022692"/>
    </source>
</evidence>
<dbReference type="InterPro" id="IPR013525">
    <property type="entry name" value="ABC2_TM"/>
</dbReference>